<accession>A0A8H4R824</accession>
<dbReference type="AlphaFoldDB" id="A0A8H4R824"/>
<reference evidence="1 2" key="1">
    <citation type="submission" date="2020-03" db="EMBL/GenBank/DDBJ databases">
        <title>Draft Genome Sequence of Cudoniella acicularis.</title>
        <authorList>
            <person name="Buettner E."/>
            <person name="Kellner H."/>
        </authorList>
    </citation>
    <scope>NUCLEOTIDE SEQUENCE [LARGE SCALE GENOMIC DNA]</scope>
    <source>
        <strain evidence="1 2">DSM 108380</strain>
    </source>
</reference>
<evidence type="ECO:0000313" key="2">
    <source>
        <dbReference type="Proteomes" id="UP000566819"/>
    </source>
</evidence>
<name>A0A8H4R824_9HELO</name>
<dbReference type="InterPro" id="IPR043128">
    <property type="entry name" value="Rev_trsase/Diguanyl_cyclase"/>
</dbReference>
<dbReference type="SUPFAM" id="SSF56672">
    <property type="entry name" value="DNA/RNA polymerases"/>
    <property type="match status" value="1"/>
</dbReference>
<dbReference type="Gene3D" id="3.30.70.270">
    <property type="match status" value="2"/>
</dbReference>
<dbReference type="Proteomes" id="UP000566819">
    <property type="component" value="Unassembled WGS sequence"/>
</dbReference>
<dbReference type="Gene3D" id="3.40.50.720">
    <property type="entry name" value="NAD(P)-binding Rossmann-like Domain"/>
    <property type="match status" value="1"/>
</dbReference>
<organism evidence="1 2">
    <name type="scientific">Cudoniella acicularis</name>
    <dbReference type="NCBI Taxonomy" id="354080"/>
    <lineage>
        <taxon>Eukaryota</taxon>
        <taxon>Fungi</taxon>
        <taxon>Dikarya</taxon>
        <taxon>Ascomycota</taxon>
        <taxon>Pezizomycotina</taxon>
        <taxon>Leotiomycetes</taxon>
        <taxon>Helotiales</taxon>
        <taxon>Tricladiaceae</taxon>
        <taxon>Cudoniella</taxon>
    </lineage>
</organism>
<gene>
    <name evidence="1" type="ORF">G7Y89_g13690</name>
</gene>
<dbReference type="OrthoDB" id="1731983at2759"/>
<dbReference type="SUPFAM" id="SSF51735">
    <property type="entry name" value="NAD(P)-binding Rossmann-fold domains"/>
    <property type="match status" value="1"/>
</dbReference>
<protein>
    <submittedName>
        <fullName evidence="1">Uncharacterized protein</fullName>
    </submittedName>
</protein>
<evidence type="ECO:0000313" key="1">
    <source>
        <dbReference type="EMBL" id="KAF4624481.1"/>
    </source>
</evidence>
<dbReference type="PANTHER" id="PTHR32487">
    <property type="entry name" value="3-OXO-DELTA(4,5)-STEROID 5-BETA-REDUCTASE"/>
    <property type="match status" value="1"/>
</dbReference>
<dbReference type="InterPro" id="IPR036291">
    <property type="entry name" value="NAD(P)-bd_dom_sf"/>
</dbReference>
<dbReference type="InterPro" id="IPR043502">
    <property type="entry name" value="DNA/RNA_pol_sf"/>
</dbReference>
<dbReference type="EMBL" id="JAAMPI010001645">
    <property type="protein sequence ID" value="KAF4624481.1"/>
    <property type="molecule type" value="Genomic_DNA"/>
</dbReference>
<proteinExistence type="predicted"/>
<sequence>MGSKSLPLQDKGIYHNLPTFPKDIKDLTAIVTGANGISGFHTMRVLLESPERLSKVYAISRRPPPPEMMDLLPTEHRARVEHMASDFLSKPEDIAQSLKDKIKNVDTVFFYSYLHVTTRSHVTVGTTITTRFYKGLKDRVKDEIARGLIPTNLFDMIEIAMSVDEHKRLIDGNMCFFYKKPGYRANVCPDKPAGRGRGTFRVIRILEQPKRRLYRFYRPPTTKPLASSIATRKLLRTYRKKPKETRILGQTGYREVGITYGKAPRLVNVDGPLPTEIPKLRNFNLRTLKTLEEYRQNNAILVEYLRYFIIYYLNNILVYSKREEDYKGHVLKVLEALNKVDSRLKLSKRTKYRPREKRRFANFYRMFIKDYSKLAKPLTNLTRKGVDFITKLLKSKDPMTQVDKLDYKKLGLFLISEERGPLNYKLSLLKKIRVYPMFYVSLLEPTPARIPIDTTLEASTNDNGRLYDVESILGKKKAGKT</sequence>
<comment type="caution">
    <text evidence="1">The sequence shown here is derived from an EMBL/GenBank/DDBJ whole genome shotgun (WGS) entry which is preliminary data.</text>
</comment>
<dbReference type="PANTHER" id="PTHR32487:SF29">
    <property type="entry name" value="NAD-DEPENDENT EPIMERASE_DEHYDRATASE DOMAIN-CONTAINING PROTEIN"/>
    <property type="match status" value="1"/>
</dbReference>
<keyword evidence="2" id="KW-1185">Reference proteome</keyword>